<reference evidence="3" key="1">
    <citation type="journal article" date="2012" name="Science">
        <title>The Paleozoic origin of enzymatic lignin decomposition reconstructed from 31 fungal genomes.</title>
        <authorList>
            <person name="Floudas D."/>
            <person name="Binder M."/>
            <person name="Riley R."/>
            <person name="Barry K."/>
            <person name="Blanchette R.A."/>
            <person name="Henrissat B."/>
            <person name="Martinez A.T."/>
            <person name="Otillar R."/>
            <person name="Spatafora J.W."/>
            <person name="Yadav J.S."/>
            <person name="Aerts A."/>
            <person name="Benoit I."/>
            <person name="Boyd A."/>
            <person name="Carlson A."/>
            <person name="Copeland A."/>
            <person name="Coutinho P.M."/>
            <person name="de Vries R.P."/>
            <person name="Ferreira P."/>
            <person name="Findley K."/>
            <person name="Foster B."/>
            <person name="Gaskell J."/>
            <person name="Glotzer D."/>
            <person name="Gorecki P."/>
            <person name="Heitman J."/>
            <person name="Hesse C."/>
            <person name="Hori C."/>
            <person name="Igarashi K."/>
            <person name="Jurgens J.A."/>
            <person name="Kallen N."/>
            <person name="Kersten P."/>
            <person name="Kohler A."/>
            <person name="Kuees U."/>
            <person name="Kumar T.K.A."/>
            <person name="Kuo A."/>
            <person name="LaButti K."/>
            <person name="Larrondo L.F."/>
            <person name="Lindquist E."/>
            <person name="Ling A."/>
            <person name="Lombard V."/>
            <person name="Lucas S."/>
            <person name="Lundell T."/>
            <person name="Martin R."/>
            <person name="McLaughlin D.J."/>
            <person name="Morgenstern I."/>
            <person name="Morin E."/>
            <person name="Murat C."/>
            <person name="Nagy L.G."/>
            <person name="Nolan M."/>
            <person name="Ohm R.A."/>
            <person name="Patyshakuliyeva A."/>
            <person name="Rokas A."/>
            <person name="Ruiz-Duenas F.J."/>
            <person name="Sabat G."/>
            <person name="Salamov A."/>
            <person name="Samejima M."/>
            <person name="Schmutz J."/>
            <person name="Slot J.C."/>
            <person name="St John F."/>
            <person name="Stenlid J."/>
            <person name="Sun H."/>
            <person name="Sun S."/>
            <person name="Syed K."/>
            <person name="Tsang A."/>
            <person name="Wiebenga A."/>
            <person name="Young D."/>
            <person name="Pisabarro A."/>
            <person name="Eastwood D.C."/>
            <person name="Martin F."/>
            <person name="Cullen D."/>
            <person name="Grigoriev I.V."/>
            <person name="Hibbett D.S."/>
        </authorList>
    </citation>
    <scope>NUCLEOTIDE SEQUENCE [LARGE SCALE GENOMIC DNA]</scope>
    <source>
        <strain evidence="3">RWD-64-598 SS2</strain>
    </source>
</reference>
<dbReference type="EMBL" id="JH711590">
    <property type="protein sequence ID" value="EIW74848.1"/>
    <property type="molecule type" value="Genomic_DNA"/>
</dbReference>
<dbReference type="GeneID" id="19202329"/>
<feature type="compositionally biased region" description="Polar residues" evidence="1">
    <location>
        <begin position="1"/>
        <end position="19"/>
    </location>
</feature>
<gene>
    <name evidence="2" type="ORF">CONPUDRAFT_147471</name>
</gene>
<organism evidence="2 3">
    <name type="scientific">Coniophora puteana (strain RWD-64-598)</name>
    <name type="common">Brown rot fungus</name>
    <dbReference type="NCBI Taxonomy" id="741705"/>
    <lineage>
        <taxon>Eukaryota</taxon>
        <taxon>Fungi</taxon>
        <taxon>Dikarya</taxon>
        <taxon>Basidiomycota</taxon>
        <taxon>Agaricomycotina</taxon>
        <taxon>Agaricomycetes</taxon>
        <taxon>Agaricomycetidae</taxon>
        <taxon>Boletales</taxon>
        <taxon>Coniophorineae</taxon>
        <taxon>Coniophoraceae</taxon>
        <taxon>Coniophora</taxon>
    </lineage>
</organism>
<protein>
    <submittedName>
        <fullName evidence="2">Uncharacterized protein</fullName>
    </submittedName>
</protein>
<feature type="region of interest" description="Disordered" evidence="1">
    <location>
        <begin position="1"/>
        <end position="26"/>
    </location>
</feature>
<sequence>MTVTTKGRLASSTLENSPYNGPKDRDKLSLQLLSQSRAAIKRRRVRKAHCQRKAQQAETHKDDLEALEVHQMLLDFSDDVTDGDAEPTMLYPVRSADARFLPEPVRELQRAHNDEVAPQHQHLRTAVFSHPRFGPGSTSVINRDDRIYMMIVLSSAPALHLRGEIRKTRHSRMYRAGGSSIGMQPVAKGNTNSALGGEMPSLLSVLLALLVGVSYTALQHRGILGQLWADTAPARVMARQLKSREGVSDAGQRYELFKYARW</sequence>
<name>A0A5M3M664_CONPW</name>
<dbReference type="KEGG" id="cput:CONPUDRAFT_147471"/>
<dbReference type="RefSeq" id="XP_007774916.1">
    <property type="nucleotide sequence ID" value="XM_007776726.1"/>
</dbReference>
<dbReference type="Proteomes" id="UP000053558">
    <property type="component" value="Unassembled WGS sequence"/>
</dbReference>
<keyword evidence="3" id="KW-1185">Reference proteome</keyword>
<accession>A0A5M3M664</accession>
<comment type="caution">
    <text evidence="2">The sequence shown here is derived from an EMBL/GenBank/DDBJ whole genome shotgun (WGS) entry which is preliminary data.</text>
</comment>
<proteinExistence type="predicted"/>
<dbReference type="AlphaFoldDB" id="A0A5M3M664"/>
<evidence type="ECO:0000313" key="2">
    <source>
        <dbReference type="EMBL" id="EIW74848.1"/>
    </source>
</evidence>
<evidence type="ECO:0000313" key="3">
    <source>
        <dbReference type="Proteomes" id="UP000053558"/>
    </source>
</evidence>
<evidence type="ECO:0000256" key="1">
    <source>
        <dbReference type="SAM" id="MobiDB-lite"/>
    </source>
</evidence>